<keyword evidence="12" id="KW-1185">Reference proteome</keyword>
<evidence type="ECO:0000256" key="6">
    <source>
        <dbReference type="SAM" id="Phobius"/>
    </source>
</evidence>
<dbReference type="STRING" id="1088721.JI59_00385"/>
<dbReference type="InterPro" id="IPR056739">
    <property type="entry name" value="NfeD_membrane"/>
</dbReference>
<feature type="domain" description="NfeD-like C-terminal" evidence="8">
    <location>
        <begin position="394"/>
        <end position="449"/>
    </location>
</feature>
<evidence type="ECO:0000256" key="4">
    <source>
        <dbReference type="ARBA" id="ARBA00023136"/>
    </source>
</evidence>
<dbReference type="SUPFAM" id="SSF52096">
    <property type="entry name" value="ClpP/crotonase"/>
    <property type="match status" value="1"/>
</dbReference>
<comment type="subcellular location">
    <subcellularLocation>
        <location evidence="1">Membrane</location>
        <topology evidence="1">Multi-pass membrane protein</topology>
    </subcellularLocation>
</comment>
<feature type="transmembrane region" description="Helical" evidence="6">
    <location>
        <begin position="331"/>
        <end position="350"/>
    </location>
</feature>
<accession>G6E6W7</accession>
<feature type="domain" description="NfeD integral membrane" evidence="9">
    <location>
        <begin position="262"/>
        <end position="377"/>
    </location>
</feature>
<proteinExistence type="predicted"/>
<comment type="caution">
    <text evidence="11">The sequence shown here is derived from an EMBL/GenBank/DDBJ whole genome shotgun (WGS) entry which is preliminary data.</text>
</comment>
<organism evidence="11 12">
    <name type="scientific">Novosphingobium pentaromativorans US6-1</name>
    <dbReference type="NCBI Taxonomy" id="1088721"/>
    <lineage>
        <taxon>Bacteria</taxon>
        <taxon>Pseudomonadati</taxon>
        <taxon>Pseudomonadota</taxon>
        <taxon>Alphaproteobacteria</taxon>
        <taxon>Sphingomonadales</taxon>
        <taxon>Sphingomonadaceae</taxon>
        <taxon>Novosphingobium</taxon>
    </lineage>
</organism>
<evidence type="ECO:0000256" key="7">
    <source>
        <dbReference type="SAM" id="SignalP"/>
    </source>
</evidence>
<dbReference type="Gene3D" id="3.90.226.10">
    <property type="entry name" value="2-enoyl-CoA Hydratase, Chain A, domain 1"/>
    <property type="match status" value="1"/>
</dbReference>
<protein>
    <submittedName>
        <fullName evidence="11">Uncharacterized protein</fullName>
    </submittedName>
</protein>
<dbReference type="PANTHER" id="PTHR33507">
    <property type="entry name" value="INNER MEMBRANE PROTEIN YBBJ"/>
    <property type="match status" value="1"/>
</dbReference>
<dbReference type="InterPro" id="IPR052165">
    <property type="entry name" value="Membrane_assoc_protease"/>
</dbReference>
<feature type="signal peptide" evidence="7">
    <location>
        <begin position="1"/>
        <end position="19"/>
    </location>
</feature>
<name>G6E6W7_9SPHN</name>
<evidence type="ECO:0000259" key="8">
    <source>
        <dbReference type="Pfam" id="PF01957"/>
    </source>
</evidence>
<dbReference type="SUPFAM" id="SSF141322">
    <property type="entry name" value="NfeD domain-like"/>
    <property type="match status" value="1"/>
</dbReference>
<sequence>MRWLLLLCLLFGLWQAALAEPQLPAREVPVLLINGAVGPATADYITKGITSAGEAGAPLVLIRMDTPGGLDTSMREIIRAIVNSPIPVATYVSPSGGRAASAGAFILLASHVAAMAPGTNVGAATPVQMGAPAAPGAEPEGEAKDEPGSDKANGSKSGSASERKALNDAIAYIRSLAEMRGRNADWAEAAVRDADSLSAQAALAQDVIDIVARDSADLLAQLNGRTIQVGAAEIRLDTTGMVLAEVEPDWRTRLLAAITDPNIALILMMIGAYGLLFEFMNPGDLYPGTIGAICLLIGLYALSALPVNYAGIALIVLGMALMAAEAFSPSFGILGIGGVVAFGLGATIMFDTDIPEFRIAVPVLGAVAVASLGATLLTMRLALKSRQAKVVSGREQMVGATGRIVDWNGSSGHVHIHGERWRATGGAAFHIGQLVRVVAIDGLTLTLEPAA</sequence>
<dbReference type="InterPro" id="IPR029045">
    <property type="entry name" value="ClpP/crotonase-like_dom_sf"/>
</dbReference>
<gene>
    <name evidence="11" type="ORF">NSU_0088</name>
</gene>
<reference evidence="11 12" key="1">
    <citation type="journal article" date="2012" name="J. Bacteriol.">
        <title>Genome sequence of benzo(a)pyrene-degrading bacterium Novosphingobium pentaromativorans US6-1.</title>
        <authorList>
            <person name="Luo Y.R."/>
            <person name="Kang S.G."/>
            <person name="Kim S.J."/>
            <person name="Kim M.R."/>
            <person name="Li N."/>
            <person name="Lee J.H."/>
            <person name="Kwon K.K."/>
        </authorList>
    </citation>
    <scope>NUCLEOTIDE SEQUENCE [LARGE SCALE GENOMIC DNA]</scope>
    <source>
        <strain evidence="11 12">US6-1</strain>
    </source>
</reference>
<feature type="transmembrane region" description="Helical" evidence="6">
    <location>
        <begin position="307"/>
        <end position="324"/>
    </location>
</feature>
<dbReference type="InterPro" id="IPR056738">
    <property type="entry name" value="NfeD1b_N"/>
</dbReference>
<dbReference type="Proteomes" id="UP000004030">
    <property type="component" value="Unassembled WGS sequence"/>
</dbReference>
<keyword evidence="3 6" id="KW-1133">Transmembrane helix</keyword>
<dbReference type="PANTHER" id="PTHR33507:SF4">
    <property type="entry name" value="NODULATION COMPETITIVENESS PROTEIN NFED"/>
    <property type="match status" value="1"/>
</dbReference>
<dbReference type="EMBL" id="AGFM01000002">
    <property type="protein sequence ID" value="EHJ63013.1"/>
    <property type="molecule type" value="Genomic_DNA"/>
</dbReference>
<dbReference type="AlphaFoldDB" id="G6E6W7"/>
<dbReference type="KEGG" id="npn:JI59_00385"/>
<keyword evidence="7" id="KW-0732">Signal</keyword>
<feature type="transmembrane region" description="Helical" evidence="6">
    <location>
        <begin position="254"/>
        <end position="276"/>
    </location>
</feature>
<dbReference type="Pfam" id="PF01957">
    <property type="entry name" value="NfeD"/>
    <property type="match status" value="1"/>
</dbReference>
<evidence type="ECO:0000259" key="10">
    <source>
        <dbReference type="Pfam" id="PF25145"/>
    </source>
</evidence>
<dbReference type="CDD" id="cd07020">
    <property type="entry name" value="Clp_protease_NfeD_1"/>
    <property type="match status" value="1"/>
</dbReference>
<keyword evidence="2 6" id="KW-0812">Transmembrane</keyword>
<evidence type="ECO:0000313" key="11">
    <source>
        <dbReference type="EMBL" id="EHJ63013.1"/>
    </source>
</evidence>
<dbReference type="GO" id="GO:0016020">
    <property type="term" value="C:membrane"/>
    <property type="evidence" value="ECO:0007669"/>
    <property type="project" value="UniProtKB-SubCell"/>
</dbReference>
<dbReference type="InterPro" id="IPR012340">
    <property type="entry name" value="NA-bd_OB-fold"/>
</dbReference>
<evidence type="ECO:0000256" key="1">
    <source>
        <dbReference type="ARBA" id="ARBA00004141"/>
    </source>
</evidence>
<dbReference type="eggNOG" id="COG1030">
    <property type="taxonomic scope" value="Bacteria"/>
</dbReference>
<feature type="chain" id="PRO_5003488126" evidence="7">
    <location>
        <begin position="20"/>
        <end position="451"/>
    </location>
</feature>
<evidence type="ECO:0000256" key="5">
    <source>
        <dbReference type="SAM" id="MobiDB-lite"/>
    </source>
</evidence>
<dbReference type="Pfam" id="PF25145">
    <property type="entry name" value="NfeD1b_N"/>
    <property type="match status" value="1"/>
</dbReference>
<evidence type="ECO:0000256" key="3">
    <source>
        <dbReference type="ARBA" id="ARBA00022989"/>
    </source>
</evidence>
<evidence type="ECO:0000256" key="2">
    <source>
        <dbReference type="ARBA" id="ARBA00022692"/>
    </source>
</evidence>
<dbReference type="PATRIC" id="fig|1088721.3.peg.85"/>
<keyword evidence="4 6" id="KW-0472">Membrane</keyword>
<feature type="region of interest" description="Disordered" evidence="5">
    <location>
        <begin position="126"/>
        <end position="162"/>
    </location>
</feature>
<evidence type="ECO:0000259" key="9">
    <source>
        <dbReference type="Pfam" id="PF24961"/>
    </source>
</evidence>
<evidence type="ECO:0000313" key="12">
    <source>
        <dbReference type="Proteomes" id="UP000004030"/>
    </source>
</evidence>
<dbReference type="Pfam" id="PF24961">
    <property type="entry name" value="NfeD_membrane"/>
    <property type="match status" value="1"/>
</dbReference>
<dbReference type="FunFam" id="3.90.226.10:FF:000089">
    <property type="entry name" value="Membrane-bound serine protease"/>
    <property type="match status" value="1"/>
</dbReference>
<dbReference type="Gene3D" id="2.40.50.140">
    <property type="entry name" value="Nucleic acid-binding proteins"/>
    <property type="match status" value="1"/>
</dbReference>
<dbReference type="InterPro" id="IPR002810">
    <property type="entry name" value="NfeD-like_C"/>
</dbReference>
<feature type="transmembrane region" description="Helical" evidence="6">
    <location>
        <begin position="362"/>
        <end position="383"/>
    </location>
</feature>
<feature type="domain" description="NfeD1b N-terminal" evidence="10">
    <location>
        <begin position="30"/>
        <end position="130"/>
    </location>
</feature>